<evidence type="ECO:0000256" key="7">
    <source>
        <dbReference type="ARBA" id="ARBA00047942"/>
    </source>
</evidence>
<dbReference type="SUPFAM" id="SSF53335">
    <property type="entry name" value="S-adenosyl-L-methionine-dependent methyltransferases"/>
    <property type="match status" value="1"/>
</dbReference>
<evidence type="ECO:0000256" key="5">
    <source>
        <dbReference type="ARBA" id="ARBA00022691"/>
    </source>
</evidence>
<feature type="domain" description="DNA methylase adenine-specific" evidence="8">
    <location>
        <begin position="161"/>
        <end position="525"/>
    </location>
</feature>
<dbReference type="InterPro" id="IPR051537">
    <property type="entry name" value="DNA_Adenine_Mtase"/>
</dbReference>
<evidence type="ECO:0000259" key="9">
    <source>
        <dbReference type="Pfam" id="PF12161"/>
    </source>
</evidence>
<keyword evidence="3 10" id="KW-0489">Methyltransferase</keyword>
<keyword evidence="5" id="KW-0949">S-adenosyl-L-methionine</keyword>
<evidence type="ECO:0000256" key="3">
    <source>
        <dbReference type="ARBA" id="ARBA00022603"/>
    </source>
</evidence>
<dbReference type="GO" id="GO:0008168">
    <property type="term" value="F:methyltransferase activity"/>
    <property type="evidence" value="ECO:0007669"/>
    <property type="project" value="UniProtKB-KW"/>
</dbReference>
<evidence type="ECO:0000313" key="10">
    <source>
        <dbReference type="EMBL" id="AXY01761.1"/>
    </source>
</evidence>
<dbReference type="GO" id="GO:0032259">
    <property type="term" value="P:methylation"/>
    <property type="evidence" value="ECO:0007669"/>
    <property type="project" value="UniProtKB-KW"/>
</dbReference>
<dbReference type="PANTHER" id="PTHR42933:SF3">
    <property type="entry name" value="TYPE I RESTRICTION ENZYME MJAVIII METHYLASE SUBUNIT"/>
    <property type="match status" value="1"/>
</dbReference>
<dbReference type="PANTHER" id="PTHR42933">
    <property type="entry name" value="SLR6095 PROTEIN"/>
    <property type="match status" value="1"/>
</dbReference>
<dbReference type="EC" id="2.1.1.72" evidence="2"/>
<dbReference type="InterPro" id="IPR029063">
    <property type="entry name" value="SAM-dependent_MTases_sf"/>
</dbReference>
<keyword evidence="11" id="KW-1185">Reference proteome</keyword>
<dbReference type="PROSITE" id="PS00092">
    <property type="entry name" value="N6_MTASE"/>
    <property type="match status" value="1"/>
</dbReference>
<comment type="similarity">
    <text evidence="1">Belongs to the N(4)/N(6)-methyltransferase family.</text>
</comment>
<dbReference type="RefSeq" id="WP_128811507.1">
    <property type="nucleotide sequence ID" value="NZ_CP032093.1"/>
</dbReference>
<dbReference type="InterPro" id="IPR002052">
    <property type="entry name" value="DNA_methylase_N6_adenine_CS"/>
</dbReference>
<reference evidence="10 11" key="1">
    <citation type="submission" date="2018-08" db="EMBL/GenBank/DDBJ databases">
        <title>Genomic taxonomy of the Vibrionaceae family.</title>
        <authorList>
            <person name="Gomez-Gil B."/>
            <person name="Tanaka M."/>
            <person name="Sawabe T."/>
            <person name="Enciso-Ibarra K."/>
        </authorList>
    </citation>
    <scope>NUCLEOTIDE SEQUENCE [LARGE SCALE GENOMIC DNA]</scope>
    <source>
        <strain evidence="10 11">CAIM 1831</strain>
    </source>
</reference>
<gene>
    <name evidence="10" type="ORF">D1115_12045</name>
</gene>
<keyword evidence="4" id="KW-0808">Transferase</keyword>
<dbReference type="Gene3D" id="1.20.1260.30">
    <property type="match status" value="1"/>
</dbReference>
<protein>
    <recommendedName>
        <fullName evidence="2">site-specific DNA-methyltransferase (adenine-specific)</fullName>
        <ecNumber evidence="2">2.1.1.72</ecNumber>
    </recommendedName>
</protein>
<dbReference type="InterPro" id="IPR022749">
    <property type="entry name" value="D12N6_MeTrfase_N"/>
</dbReference>
<evidence type="ECO:0000256" key="1">
    <source>
        <dbReference type="ARBA" id="ARBA00006594"/>
    </source>
</evidence>
<evidence type="ECO:0000256" key="4">
    <source>
        <dbReference type="ARBA" id="ARBA00022679"/>
    </source>
</evidence>
<name>A0ABN5PGT9_9VIBR</name>
<dbReference type="Pfam" id="PF12161">
    <property type="entry name" value="HsdM_N"/>
    <property type="match status" value="1"/>
</dbReference>
<dbReference type="Proteomes" id="UP000262832">
    <property type="component" value="Chromosome I"/>
</dbReference>
<dbReference type="PRINTS" id="PR00507">
    <property type="entry name" value="N12N6MTFRASE"/>
</dbReference>
<comment type="catalytic activity">
    <reaction evidence="7">
        <text>a 2'-deoxyadenosine in DNA + S-adenosyl-L-methionine = an N(6)-methyl-2'-deoxyadenosine in DNA + S-adenosyl-L-homocysteine + H(+)</text>
        <dbReference type="Rhea" id="RHEA:15197"/>
        <dbReference type="Rhea" id="RHEA-COMP:12418"/>
        <dbReference type="Rhea" id="RHEA-COMP:12419"/>
        <dbReference type="ChEBI" id="CHEBI:15378"/>
        <dbReference type="ChEBI" id="CHEBI:57856"/>
        <dbReference type="ChEBI" id="CHEBI:59789"/>
        <dbReference type="ChEBI" id="CHEBI:90615"/>
        <dbReference type="ChEBI" id="CHEBI:90616"/>
        <dbReference type="EC" id="2.1.1.72"/>
    </reaction>
</comment>
<sequence length="561" mass="63061">MTNNTTTVETADKISLEELKTWLWGSANIMRGTVDSSDFKNYIFGLIFLKRLSDVFDERVQAVMDEEDCSADVAMEIILEDNPEQFVPVDARWANLTKKSENVGESIDEAFAKIEEQNPTLEKVLTAIQFGDKEKLSNELLMRLLRHFNQHKLGNKNLYKADLLGDAYEYLIGKFADDAGKKGGEFYTPHEVVELIVKLIDPQPGHEIYDLTCGCGGMLVESARHIKENYDNGIVMGKPNCKLYGQEKNLGTWAIAKLNMFLHNLDGEIKRGDTLVNPLHKSGEGLQTFDRVIANPPFSIKEWWEPLEVNKKTKIDKNGKETEIAPKYATELKDKFGRFGLGIAPRTKADLAFVQHMIASTKDDGRIGVVVPHGVLFREGDEGKIRKGMLVGKDDFKGDLIEGVVGLPPALFFNTGIAAAVLIINKNKPAALKNKVIFVDASAEFGEGKAMNFLREADIKRITTEYNKAKQTLVDAGEQTEDNLSELLDYVAVEKYLRVVDIEEIKQNDFNLNISRYIDTSEEEEKIDIQDTLQRLSAIDQELKTTDEKLNKLLNLIGKFS</sequence>
<proteinExistence type="inferred from homology"/>
<dbReference type="InterPro" id="IPR003356">
    <property type="entry name" value="DNA_methylase_A-5"/>
</dbReference>
<evidence type="ECO:0000256" key="6">
    <source>
        <dbReference type="ARBA" id="ARBA00022747"/>
    </source>
</evidence>
<dbReference type="Pfam" id="PF02384">
    <property type="entry name" value="N6_Mtase"/>
    <property type="match status" value="1"/>
</dbReference>
<evidence type="ECO:0000259" key="8">
    <source>
        <dbReference type="Pfam" id="PF02384"/>
    </source>
</evidence>
<dbReference type="InterPro" id="IPR038333">
    <property type="entry name" value="T1MK-like_N_sf"/>
</dbReference>
<evidence type="ECO:0000313" key="11">
    <source>
        <dbReference type="Proteomes" id="UP000262832"/>
    </source>
</evidence>
<feature type="domain" description="N6 adenine-specific DNA methyltransferase N-terminal" evidence="9">
    <location>
        <begin position="22"/>
        <end position="148"/>
    </location>
</feature>
<dbReference type="EMBL" id="CP032093">
    <property type="protein sequence ID" value="AXY01761.1"/>
    <property type="molecule type" value="Genomic_DNA"/>
</dbReference>
<organism evidence="10 11">
    <name type="scientific">Vibrio alfacsensis</name>
    <dbReference type="NCBI Taxonomy" id="1074311"/>
    <lineage>
        <taxon>Bacteria</taxon>
        <taxon>Pseudomonadati</taxon>
        <taxon>Pseudomonadota</taxon>
        <taxon>Gammaproteobacteria</taxon>
        <taxon>Vibrionales</taxon>
        <taxon>Vibrionaceae</taxon>
        <taxon>Vibrio</taxon>
    </lineage>
</organism>
<evidence type="ECO:0000256" key="2">
    <source>
        <dbReference type="ARBA" id="ARBA00011900"/>
    </source>
</evidence>
<keyword evidence="6" id="KW-0680">Restriction system</keyword>
<accession>A0ABN5PGT9</accession>
<dbReference type="Gene3D" id="3.40.50.150">
    <property type="entry name" value="Vaccinia Virus protein VP39"/>
    <property type="match status" value="1"/>
</dbReference>